<sequence>MGKWVGVGCLVLVGFSLLDGQYALMGVLMLAGAGLAVFFSVRGSGGSRTHAMPTRPGQLASARYDAREELASAERSAARLVNSARADAEAEGREALRAVMQFLSQEARWVA</sequence>
<evidence type="ECO:0000313" key="2">
    <source>
        <dbReference type="EMBL" id="SIC24994.1"/>
    </source>
</evidence>
<comment type="caution">
    <text evidence="2">The sequence shown here is derived from an EMBL/GenBank/DDBJ whole genome shotgun (WGS) entry which is preliminary data.</text>
</comment>
<proteinExistence type="predicted"/>
<accession>A0AB38D8M3</accession>
<name>A0AB38D8M3_9MYCO</name>
<protein>
    <submittedName>
        <fullName evidence="2">Uncharacterized protein</fullName>
    </submittedName>
</protein>
<dbReference type="Proteomes" id="UP000185210">
    <property type="component" value="Unassembled WGS sequence"/>
</dbReference>
<keyword evidence="1" id="KW-1133">Transmembrane helix</keyword>
<feature type="transmembrane region" description="Helical" evidence="1">
    <location>
        <begin position="20"/>
        <end position="41"/>
    </location>
</feature>
<evidence type="ECO:0000256" key="1">
    <source>
        <dbReference type="SAM" id="Phobius"/>
    </source>
</evidence>
<keyword evidence="1" id="KW-0812">Transmembrane</keyword>
<reference evidence="2 3" key="1">
    <citation type="submission" date="2016-11" db="EMBL/GenBank/DDBJ databases">
        <authorList>
            <consortium name="Pathogen Informatics"/>
        </authorList>
    </citation>
    <scope>NUCLEOTIDE SEQUENCE [LARGE SCALE GENOMIC DNA]</scope>
    <source>
        <strain evidence="2 3">104</strain>
    </source>
</reference>
<dbReference type="RefSeq" id="WP_074293097.1">
    <property type="nucleotide sequence ID" value="NZ_FSHJ01000020.1"/>
</dbReference>
<organism evidence="2 3">
    <name type="scientific">Mycobacteroides abscessus subsp. abscessus</name>
    <dbReference type="NCBI Taxonomy" id="1185650"/>
    <lineage>
        <taxon>Bacteria</taxon>
        <taxon>Bacillati</taxon>
        <taxon>Actinomycetota</taxon>
        <taxon>Actinomycetes</taxon>
        <taxon>Mycobacteriales</taxon>
        <taxon>Mycobacteriaceae</taxon>
        <taxon>Mycobacteroides</taxon>
        <taxon>Mycobacteroides abscessus</taxon>
    </lineage>
</organism>
<gene>
    <name evidence="2" type="ORF">SAMEA2070301_05612</name>
</gene>
<dbReference type="AlphaFoldDB" id="A0AB38D8M3"/>
<dbReference type="EMBL" id="FSHM01000018">
    <property type="protein sequence ID" value="SIC24994.1"/>
    <property type="molecule type" value="Genomic_DNA"/>
</dbReference>
<evidence type="ECO:0000313" key="3">
    <source>
        <dbReference type="Proteomes" id="UP000185210"/>
    </source>
</evidence>
<keyword evidence="1" id="KW-0472">Membrane</keyword>